<dbReference type="Gene3D" id="2.115.10.20">
    <property type="entry name" value="Glycosyl hydrolase domain, family 43"/>
    <property type="match status" value="1"/>
</dbReference>
<protein>
    <recommendedName>
        <fullName evidence="4">Glycosyl hydrolase, five-bladed beta-propellor domain</fullName>
    </recommendedName>
</protein>
<dbReference type="EMBL" id="JAENGZ010000462">
    <property type="protein sequence ID" value="KAG6958883.1"/>
    <property type="molecule type" value="Genomic_DNA"/>
</dbReference>
<organism evidence="2 3">
    <name type="scientific">Phytophthora cactorum</name>
    <dbReference type="NCBI Taxonomy" id="29920"/>
    <lineage>
        <taxon>Eukaryota</taxon>
        <taxon>Sar</taxon>
        <taxon>Stramenopiles</taxon>
        <taxon>Oomycota</taxon>
        <taxon>Peronosporomycetes</taxon>
        <taxon>Peronosporales</taxon>
        <taxon>Peronosporaceae</taxon>
        <taxon>Phytophthora</taxon>
    </lineage>
</organism>
<name>A0A329S312_9STRA</name>
<dbReference type="PANTHER" id="PTHR43301:SF3">
    <property type="entry name" value="ARABINAN ENDO-1,5-ALPHA-L-ARABINOSIDASE A-RELATED"/>
    <property type="match status" value="1"/>
</dbReference>
<reference evidence="1" key="2">
    <citation type="submission" date="2021-01" db="EMBL/GenBank/DDBJ databases">
        <title>Phytophthora aleatoria, a newly-described species from Pinus radiata is distinct from Phytophthora cactorum isolates based on comparative genomics.</title>
        <authorList>
            <person name="Mcdougal R."/>
            <person name="Panda P."/>
            <person name="Williams N."/>
            <person name="Studholme D.J."/>
        </authorList>
    </citation>
    <scope>NUCLEOTIDE SEQUENCE</scope>
    <source>
        <strain evidence="1">NZFS 3830</strain>
    </source>
</reference>
<dbReference type="AlphaFoldDB" id="A0A329S312"/>
<dbReference type="STRING" id="29920.A0A329S312"/>
<proteinExistence type="predicted"/>
<dbReference type="SUPFAM" id="SSF75005">
    <property type="entry name" value="Arabinanase/levansucrase/invertase"/>
    <property type="match status" value="1"/>
</dbReference>
<reference evidence="2 3" key="1">
    <citation type="submission" date="2018-01" db="EMBL/GenBank/DDBJ databases">
        <title>Draft genome of the strawberry crown rot pathogen Phytophthora cactorum.</title>
        <authorList>
            <person name="Armitage A.D."/>
            <person name="Lysoe E."/>
            <person name="Nellist C.F."/>
            <person name="Harrison R.J."/>
            <person name="Brurberg M.B."/>
        </authorList>
    </citation>
    <scope>NUCLEOTIDE SEQUENCE [LARGE SCALE GENOMIC DNA]</scope>
    <source>
        <strain evidence="2 3">10300</strain>
    </source>
</reference>
<dbReference type="VEuPathDB" id="FungiDB:PC110_g13370"/>
<dbReference type="Proteomes" id="UP000688947">
    <property type="component" value="Unassembled WGS sequence"/>
</dbReference>
<keyword evidence="3" id="KW-1185">Reference proteome</keyword>
<dbReference type="PANTHER" id="PTHR43301">
    <property type="entry name" value="ARABINAN ENDO-1,5-ALPHA-L-ARABINOSIDASE"/>
    <property type="match status" value="1"/>
</dbReference>
<evidence type="ECO:0000313" key="1">
    <source>
        <dbReference type="EMBL" id="KAG6958883.1"/>
    </source>
</evidence>
<dbReference type="EMBL" id="MJFZ01000380">
    <property type="protein sequence ID" value="RAW30256.1"/>
    <property type="molecule type" value="Genomic_DNA"/>
</dbReference>
<dbReference type="InterPro" id="IPR050727">
    <property type="entry name" value="GH43_arabinanases"/>
</dbReference>
<gene>
    <name evidence="1" type="ORF">JG687_00009127</name>
    <name evidence="2" type="ORF">PC110_g13370</name>
</gene>
<dbReference type="InterPro" id="IPR023296">
    <property type="entry name" value="Glyco_hydro_beta-prop_sf"/>
</dbReference>
<comment type="caution">
    <text evidence="2">The sequence shown here is derived from an EMBL/GenBank/DDBJ whole genome shotgun (WGS) entry which is preliminary data.</text>
</comment>
<evidence type="ECO:0000313" key="3">
    <source>
        <dbReference type="Proteomes" id="UP000251314"/>
    </source>
</evidence>
<sequence length="107" mass="11654">MSKGKCCGYDKSKPAAGKEYRILVCRSSKATGGFVDKEDVDCTKDGGTVVLESHDNVYGPGGQGVYDDPKHGPILYYHYVDTTVGYADGDKRFGWNTMDFSSGWPVV</sequence>
<dbReference type="Proteomes" id="UP000251314">
    <property type="component" value="Unassembled WGS sequence"/>
</dbReference>
<evidence type="ECO:0008006" key="4">
    <source>
        <dbReference type="Google" id="ProtNLM"/>
    </source>
</evidence>
<dbReference type="OrthoDB" id="88424at2759"/>
<evidence type="ECO:0000313" key="2">
    <source>
        <dbReference type="EMBL" id="RAW30256.1"/>
    </source>
</evidence>
<accession>A0A329S312</accession>